<feature type="region of interest" description="Disordered" evidence="5">
    <location>
        <begin position="1"/>
        <end position="93"/>
    </location>
</feature>
<evidence type="ECO:0000256" key="4">
    <source>
        <dbReference type="ARBA" id="ARBA00022825"/>
    </source>
</evidence>
<dbReference type="RefSeq" id="WP_253021122.1">
    <property type="nucleotide sequence ID" value="NZ_JAOSHN010000004.1"/>
</dbReference>
<feature type="transmembrane region" description="Helical" evidence="6">
    <location>
        <begin position="103"/>
        <end position="119"/>
    </location>
</feature>
<feature type="compositionally biased region" description="Gly residues" evidence="5">
    <location>
        <begin position="70"/>
        <end position="79"/>
    </location>
</feature>
<sequence>MNGSKKPVISAPDSNGVRYYQMGQQVSEPAPPSGETGSQPQEEETALPVFEEGGELDQAADGNIKPGEEAGSGGAGGSGIPPEACSGGPGGPGGRKKSLKKPLIIFGCILLAMVLLGVSCSRMERNSDSQYAKISDDHISVLHINGTISGESSDSLYSENTYNHQWVLNRLDDAIGNPNNKGLILYVNTPGGGVYETDEIYLKVKEYQQTGRPVYSAMGSMAASGGYYLSAPADKIIANRNCWTGSIGVTIGTLFDVSEFLQKYGIKTVTITSGKNKAMGSSVDPMTKEQKEIFQSLVDEAYEQFVGIVAEGRHMDVSQVKKLADGRIYTAKQALSNGLIDQIGTLDEAVSDIKNQYGLEECEVYNMKYENTSLLGGLLGQIKELNKGGSKGDVAALLELMSDQGEVPISYMSELRK</sequence>
<dbReference type="Proteomes" id="UP001065549">
    <property type="component" value="Unassembled WGS sequence"/>
</dbReference>
<keyword evidence="6" id="KW-0472">Membrane</keyword>
<dbReference type="CDD" id="cd07023">
    <property type="entry name" value="S49_Sppa_N_C"/>
    <property type="match status" value="1"/>
</dbReference>
<keyword evidence="4" id="KW-0720">Serine protease</keyword>
<dbReference type="Pfam" id="PF01343">
    <property type="entry name" value="Peptidase_S49"/>
    <property type="match status" value="1"/>
</dbReference>
<evidence type="ECO:0000256" key="3">
    <source>
        <dbReference type="ARBA" id="ARBA00022801"/>
    </source>
</evidence>
<organism evidence="8 9">
    <name type="scientific">Hominibacterium faecale</name>
    <dbReference type="NCBI Taxonomy" id="2839743"/>
    <lineage>
        <taxon>Bacteria</taxon>
        <taxon>Bacillati</taxon>
        <taxon>Bacillota</taxon>
        <taxon>Clostridia</taxon>
        <taxon>Peptostreptococcales</taxon>
        <taxon>Anaerovoracaceae</taxon>
        <taxon>Hominibacterium</taxon>
    </lineage>
</organism>
<keyword evidence="6" id="KW-0812">Transmembrane</keyword>
<name>A0A9J6QNH3_9FIRM</name>
<dbReference type="PANTHER" id="PTHR42987:SF7">
    <property type="entry name" value="SIGNAL PEPTIDE PEPTIDASE SPPA-RELATED"/>
    <property type="match status" value="1"/>
</dbReference>
<protein>
    <submittedName>
        <fullName evidence="8">Signal peptide peptidase SppA</fullName>
    </submittedName>
</protein>
<evidence type="ECO:0000256" key="6">
    <source>
        <dbReference type="SAM" id="Phobius"/>
    </source>
</evidence>
<proteinExistence type="inferred from homology"/>
<evidence type="ECO:0000256" key="1">
    <source>
        <dbReference type="ARBA" id="ARBA00008683"/>
    </source>
</evidence>
<dbReference type="InterPro" id="IPR004635">
    <property type="entry name" value="Pept_S49_SppA"/>
</dbReference>
<accession>A0A9J6QNH3</accession>
<keyword evidence="9" id="KW-1185">Reference proteome</keyword>
<keyword evidence="3" id="KW-0378">Hydrolase</keyword>
<reference evidence="8" key="1">
    <citation type="submission" date="2022-09" db="EMBL/GenBank/DDBJ databases">
        <title>Culturomic study of gut microbiota in children with autism spectrum disorder.</title>
        <authorList>
            <person name="Efimov B.A."/>
            <person name="Chaplin A.V."/>
            <person name="Sokolova S.R."/>
            <person name="Pikina A.P."/>
            <person name="Korzhanova M."/>
            <person name="Belova V."/>
            <person name="Korostin D."/>
        </authorList>
    </citation>
    <scope>NUCLEOTIDE SEQUENCE</scope>
    <source>
        <strain evidence="8">ASD5510</strain>
    </source>
</reference>
<evidence type="ECO:0000259" key="7">
    <source>
        <dbReference type="Pfam" id="PF01343"/>
    </source>
</evidence>
<dbReference type="InterPro" id="IPR047272">
    <property type="entry name" value="S49_SppA_C"/>
</dbReference>
<dbReference type="InterPro" id="IPR002142">
    <property type="entry name" value="Peptidase_S49"/>
</dbReference>
<keyword evidence="6" id="KW-1133">Transmembrane helix</keyword>
<dbReference type="GO" id="GO:0008236">
    <property type="term" value="F:serine-type peptidase activity"/>
    <property type="evidence" value="ECO:0007669"/>
    <property type="project" value="UniProtKB-KW"/>
</dbReference>
<dbReference type="NCBIfam" id="TIGR00706">
    <property type="entry name" value="SppA_dom"/>
    <property type="match status" value="1"/>
</dbReference>
<evidence type="ECO:0000256" key="5">
    <source>
        <dbReference type="SAM" id="MobiDB-lite"/>
    </source>
</evidence>
<comment type="similarity">
    <text evidence="1">Belongs to the peptidase S49 family.</text>
</comment>
<dbReference type="AlphaFoldDB" id="A0A9J6QNH3"/>
<evidence type="ECO:0000256" key="2">
    <source>
        <dbReference type="ARBA" id="ARBA00022670"/>
    </source>
</evidence>
<evidence type="ECO:0000313" key="9">
    <source>
        <dbReference type="Proteomes" id="UP001065549"/>
    </source>
</evidence>
<dbReference type="PANTHER" id="PTHR42987">
    <property type="entry name" value="PEPTIDASE S49"/>
    <property type="match status" value="1"/>
</dbReference>
<dbReference type="GO" id="GO:0006508">
    <property type="term" value="P:proteolysis"/>
    <property type="evidence" value="ECO:0007669"/>
    <property type="project" value="UniProtKB-KW"/>
</dbReference>
<comment type="caution">
    <text evidence="8">The sequence shown here is derived from an EMBL/GenBank/DDBJ whole genome shotgun (WGS) entry which is preliminary data.</text>
</comment>
<dbReference type="EMBL" id="JAOSHN010000004">
    <property type="protein sequence ID" value="MCU7378721.1"/>
    <property type="molecule type" value="Genomic_DNA"/>
</dbReference>
<dbReference type="Gene3D" id="6.20.330.10">
    <property type="match status" value="1"/>
</dbReference>
<dbReference type="SUPFAM" id="SSF52096">
    <property type="entry name" value="ClpP/crotonase"/>
    <property type="match status" value="1"/>
</dbReference>
<dbReference type="InterPro" id="IPR029045">
    <property type="entry name" value="ClpP/crotonase-like_dom_sf"/>
</dbReference>
<keyword evidence="2" id="KW-0645">Protease</keyword>
<dbReference type="Gene3D" id="3.90.226.10">
    <property type="entry name" value="2-enoyl-CoA Hydratase, Chain A, domain 1"/>
    <property type="match status" value="1"/>
</dbReference>
<gene>
    <name evidence="8" type="primary">sppA</name>
    <name evidence="8" type="ORF">OBO34_10180</name>
</gene>
<evidence type="ECO:0000313" key="8">
    <source>
        <dbReference type="EMBL" id="MCU7378721.1"/>
    </source>
</evidence>
<feature type="domain" description="Peptidase S49" evidence="7">
    <location>
        <begin position="208"/>
        <end position="358"/>
    </location>
</feature>